<dbReference type="Proteomes" id="UP000233556">
    <property type="component" value="Unassembled WGS sequence"/>
</dbReference>
<accession>A0A2I0U7B9</accession>
<dbReference type="AlphaFoldDB" id="A0A2I0U7B9"/>
<reference evidence="2" key="2">
    <citation type="submission" date="2017-12" db="EMBL/GenBank/DDBJ databases">
        <title>Genome sequence of the Bar-tailed Godwit (Limosa lapponica baueri).</title>
        <authorList>
            <person name="Lima N.C.B."/>
            <person name="Parody-Merino A.M."/>
            <person name="Battley P.F."/>
            <person name="Fidler A.E."/>
            <person name="Prosdocimi F."/>
        </authorList>
    </citation>
    <scope>NUCLEOTIDE SEQUENCE [LARGE SCALE GENOMIC DNA]</scope>
</reference>
<organism evidence="1 2">
    <name type="scientific">Limosa lapponica baueri</name>
    <dbReference type="NCBI Taxonomy" id="1758121"/>
    <lineage>
        <taxon>Eukaryota</taxon>
        <taxon>Metazoa</taxon>
        <taxon>Chordata</taxon>
        <taxon>Craniata</taxon>
        <taxon>Vertebrata</taxon>
        <taxon>Euteleostomi</taxon>
        <taxon>Archelosauria</taxon>
        <taxon>Archosauria</taxon>
        <taxon>Dinosauria</taxon>
        <taxon>Saurischia</taxon>
        <taxon>Theropoda</taxon>
        <taxon>Coelurosauria</taxon>
        <taxon>Aves</taxon>
        <taxon>Neognathae</taxon>
        <taxon>Neoaves</taxon>
        <taxon>Charadriiformes</taxon>
        <taxon>Scolopacidae</taxon>
        <taxon>Limosa</taxon>
    </lineage>
</organism>
<evidence type="ECO:0000313" key="1">
    <source>
        <dbReference type="EMBL" id="PKU41911.1"/>
    </source>
</evidence>
<sequence length="79" mass="8792">MREGRRHPTAQELGSKPAKAIDALEFHRMQIVSFGTQKVNTVLLSPGVMYENMQSVTPGNSSKPCMYIFHFTNYSGGSQ</sequence>
<protein>
    <submittedName>
        <fullName evidence="1">Uncharacterized protein</fullName>
    </submittedName>
</protein>
<name>A0A2I0U7B9_LIMLA</name>
<keyword evidence="2" id="KW-1185">Reference proteome</keyword>
<dbReference type="EMBL" id="KZ506058">
    <property type="protein sequence ID" value="PKU41911.1"/>
    <property type="molecule type" value="Genomic_DNA"/>
</dbReference>
<evidence type="ECO:0000313" key="2">
    <source>
        <dbReference type="Proteomes" id="UP000233556"/>
    </source>
</evidence>
<reference evidence="2" key="1">
    <citation type="submission" date="2017-11" db="EMBL/GenBank/DDBJ databases">
        <authorList>
            <person name="Lima N.C."/>
            <person name="Parody-Merino A.M."/>
            <person name="Battley P.F."/>
            <person name="Fidler A.E."/>
            <person name="Prosdocimi F."/>
        </authorList>
    </citation>
    <scope>NUCLEOTIDE SEQUENCE [LARGE SCALE GENOMIC DNA]</scope>
</reference>
<proteinExistence type="predicted"/>
<gene>
    <name evidence="1" type="ORF">llap_7788</name>
</gene>